<dbReference type="Pfam" id="PF07995">
    <property type="entry name" value="GSDH"/>
    <property type="match status" value="1"/>
</dbReference>
<dbReference type="PANTHER" id="PTHR19328:SF13">
    <property type="entry name" value="HIPL1 PROTEIN"/>
    <property type="match status" value="1"/>
</dbReference>
<protein>
    <submittedName>
        <fullName evidence="3">PQQ-dependent sugar dehydrogenase</fullName>
    </submittedName>
</protein>
<keyword evidence="4" id="KW-1185">Reference proteome</keyword>
<evidence type="ECO:0000313" key="4">
    <source>
        <dbReference type="Proteomes" id="UP001597460"/>
    </source>
</evidence>
<sequence length="399" mass="45101">MKRLISIFSLFTLFLVGCSSPTETEEVQVELPIKFTTELITDGLEYPWQMSFAGNRIFVTEIKGTVRIIENGELQSEPWFDLSSYMQDQGLRFPGDSEERRSGLQGIAVDPDFENNGYVYIGFAYHSDDHSYDLNRLIRLKENPETKRGEFDTILMDDVPGFDLHQAAQIKFGPGGKLYWSVGDRFEESSAQDLEDLSGKILRLNSDGTIPEDNPFPNSYVYSYGHRNPQGFAWQAGTGVMLATEHGPSSSQGCCHDEINRIEAGKNYGWPEIRGDESAPSMETPIIHSGHPEDGESELDYTWAPSGATFVNQGPWGGTFLFAGLRSKTLWQLTFDENAVDELIPLITNKTHDYHRVRSVEQAPDGYIYMITSNKDRTYDPGLGRDDYLVKLNVFYEEE</sequence>
<dbReference type="InterPro" id="IPR012938">
    <property type="entry name" value="Glc/Sorbosone_DH"/>
</dbReference>
<reference evidence="4" key="1">
    <citation type="journal article" date="2019" name="Int. J. Syst. Evol. Microbiol.">
        <title>The Global Catalogue of Microorganisms (GCM) 10K type strain sequencing project: providing services to taxonomists for standard genome sequencing and annotation.</title>
        <authorList>
            <consortium name="The Broad Institute Genomics Platform"/>
            <consortium name="The Broad Institute Genome Sequencing Center for Infectious Disease"/>
            <person name="Wu L."/>
            <person name="Ma J."/>
        </authorList>
    </citation>
    <scope>NUCLEOTIDE SEQUENCE [LARGE SCALE GENOMIC DNA]</scope>
    <source>
        <strain evidence="4">KCTC 52042</strain>
    </source>
</reference>
<comment type="caution">
    <text evidence="3">The sequence shown here is derived from an EMBL/GenBank/DDBJ whole genome shotgun (WGS) entry which is preliminary data.</text>
</comment>
<dbReference type="Proteomes" id="UP001597460">
    <property type="component" value="Unassembled WGS sequence"/>
</dbReference>
<feature type="chain" id="PRO_5046047795" evidence="1">
    <location>
        <begin position="25"/>
        <end position="399"/>
    </location>
</feature>
<evidence type="ECO:0000259" key="2">
    <source>
        <dbReference type="Pfam" id="PF07995"/>
    </source>
</evidence>
<accession>A0ABW5JGW7</accession>
<dbReference type="Gene3D" id="2.120.10.30">
    <property type="entry name" value="TolB, C-terminal domain"/>
    <property type="match status" value="1"/>
</dbReference>
<feature type="signal peptide" evidence="1">
    <location>
        <begin position="1"/>
        <end position="24"/>
    </location>
</feature>
<dbReference type="RefSeq" id="WP_390300014.1">
    <property type="nucleotide sequence ID" value="NZ_JBHULI010000022.1"/>
</dbReference>
<evidence type="ECO:0000313" key="3">
    <source>
        <dbReference type="EMBL" id="MFD2531989.1"/>
    </source>
</evidence>
<dbReference type="InterPro" id="IPR011042">
    <property type="entry name" value="6-blade_b-propeller_TolB-like"/>
</dbReference>
<dbReference type="SUPFAM" id="SSF50952">
    <property type="entry name" value="Soluble quinoprotein glucose dehydrogenase"/>
    <property type="match status" value="1"/>
</dbReference>
<dbReference type="PROSITE" id="PS51257">
    <property type="entry name" value="PROKAR_LIPOPROTEIN"/>
    <property type="match status" value="1"/>
</dbReference>
<gene>
    <name evidence="3" type="ORF">ACFSVN_06000</name>
</gene>
<feature type="domain" description="Glucose/Sorbosone dehydrogenase" evidence="2">
    <location>
        <begin position="44"/>
        <end position="376"/>
    </location>
</feature>
<organism evidence="3 4">
    <name type="scientific">Gracilimonas halophila</name>
    <dbReference type="NCBI Taxonomy" id="1834464"/>
    <lineage>
        <taxon>Bacteria</taxon>
        <taxon>Pseudomonadati</taxon>
        <taxon>Balneolota</taxon>
        <taxon>Balneolia</taxon>
        <taxon>Balneolales</taxon>
        <taxon>Balneolaceae</taxon>
        <taxon>Gracilimonas</taxon>
    </lineage>
</organism>
<name>A0ABW5JGW7_9BACT</name>
<dbReference type="EMBL" id="JBHULI010000022">
    <property type="protein sequence ID" value="MFD2531989.1"/>
    <property type="molecule type" value="Genomic_DNA"/>
</dbReference>
<keyword evidence="1" id="KW-0732">Signal</keyword>
<evidence type="ECO:0000256" key="1">
    <source>
        <dbReference type="SAM" id="SignalP"/>
    </source>
</evidence>
<dbReference type="InterPro" id="IPR011041">
    <property type="entry name" value="Quinoprot_gluc/sorb_DH_b-prop"/>
</dbReference>
<proteinExistence type="predicted"/>
<dbReference type="PANTHER" id="PTHR19328">
    <property type="entry name" value="HEDGEHOG-INTERACTING PROTEIN"/>
    <property type="match status" value="1"/>
</dbReference>